<sequence>IDGSRRTSCHTTTTRRSCASQRRITGLVRQRDKHDASNPIAFPRLSETKSAADDTPHGSEYGMARFTVDVKKGKSSVKSV</sequence>
<feature type="compositionally biased region" description="Low complexity" evidence="1">
    <location>
        <begin position="9"/>
        <end position="20"/>
    </location>
</feature>
<gene>
    <name evidence="2" type="ORF">BaRGS_00032476</name>
</gene>
<feature type="region of interest" description="Disordered" evidence="1">
    <location>
        <begin position="1"/>
        <end position="63"/>
    </location>
</feature>
<dbReference type="Proteomes" id="UP001519460">
    <property type="component" value="Unassembled WGS sequence"/>
</dbReference>
<feature type="non-terminal residue" evidence="2">
    <location>
        <position position="80"/>
    </location>
</feature>
<reference evidence="2 3" key="1">
    <citation type="journal article" date="2023" name="Sci. Data">
        <title>Genome assembly of the Korean intertidal mud-creeper Batillaria attramentaria.</title>
        <authorList>
            <person name="Patra A.K."/>
            <person name="Ho P.T."/>
            <person name="Jun S."/>
            <person name="Lee S.J."/>
            <person name="Kim Y."/>
            <person name="Won Y.J."/>
        </authorList>
    </citation>
    <scope>NUCLEOTIDE SEQUENCE [LARGE SCALE GENOMIC DNA]</scope>
    <source>
        <strain evidence="2">Wonlab-2016</strain>
    </source>
</reference>
<evidence type="ECO:0000313" key="3">
    <source>
        <dbReference type="Proteomes" id="UP001519460"/>
    </source>
</evidence>
<accession>A0ABD0JND0</accession>
<feature type="compositionally biased region" description="Basic and acidic residues" evidence="1">
    <location>
        <begin position="46"/>
        <end position="57"/>
    </location>
</feature>
<organism evidence="2 3">
    <name type="scientific">Batillaria attramentaria</name>
    <dbReference type="NCBI Taxonomy" id="370345"/>
    <lineage>
        <taxon>Eukaryota</taxon>
        <taxon>Metazoa</taxon>
        <taxon>Spiralia</taxon>
        <taxon>Lophotrochozoa</taxon>
        <taxon>Mollusca</taxon>
        <taxon>Gastropoda</taxon>
        <taxon>Caenogastropoda</taxon>
        <taxon>Sorbeoconcha</taxon>
        <taxon>Cerithioidea</taxon>
        <taxon>Batillariidae</taxon>
        <taxon>Batillaria</taxon>
    </lineage>
</organism>
<protein>
    <submittedName>
        <fullName evidence="2">Uncharacterized protein</fullName>
    </submittedName>
</protein>
<keyword evidence="3" id="KW-1185">Reference proteome</keyword>
<name>A0ABD0JND0_9CAEN</name>
<proteinExistence type="predicted"/>
<evidence type="ECO:0000313" key="2">
    <source>
        <dbReference type="EMBL" id="KAK7476283.1"/>
    </source>
</evidence>
<dbReference type="EMBL" id="JACVVK020000380">
    <property type="protein sequence ID" value="KAK7476283.1"/>
    <property type="molecule type" value="Genomic_DNA"/>
</dbReference>
<evidence type="ECO:0000256" key="1">
    <source>
        <dbReference type="SAM" id="MobiDB-lite"/>
    </source>
</evidence>
<dbReference type="AlphaFoldDB" id="A0ABD0JND0"/>
<comment type="caution">
    <text evidence="2">The sequence shown here is derived from an EMBL/GenBank/DDBJ whole genome shotgun (WGS) entry which is preliminary data.</text>
</comment>
<feature type="non-terminal residue" evidence="2">
    <location>
        <position position="1"/>
    </location>
</feature>